<dbReference type="Proteomes" id="UP000193431">
    <property type="component" value="Chromosome"/>
</dbReference>
<dbReference type="InterPro" id="IPR005151">
    <property type="entry name" value="Tail-specific_protease"/>
</dbReference>
<dbReference type="RefSeq" id="WP_085766206.1">
    <property type="nucleotide sequence ID" value="NZ_CP019344.1"/>
</dbReference>
<dbReference type="STRING" id="331648.BST97_05060"/>
<dbReference type="SUPFAM" id="SSF50156">
    <property type="entry name" value="PDZ domain-like"/>
    <property type="match status" value="1"/>
</dbReference>
<dbReference type="OrthoDB" id="7168509at2"/>
<gene>
    <name evidence="3" type="ORF">BST97_05060</name>
</gene>
<sequence length="477" mass="52034">MFQKFKIALLSIISLTVLISCSDDLDDNIAAGGSIKNFVWRGMNAFYLYKPQIDVLANDRFANTAELEAYHDQFATPEEFFQTLLFDPERTDRFSIIVSDYVALENALSGNTKTNGMKFGLVAENGSSTDVFGYVRYVLDGSDADAQGVQRGMIFNSIDGTRLSRTNFNELLAPDSYTIGLATLSGGVTTSTGLEISLTKMVMQEDPIHVTSVIDQGSQKVGYLMYNSFLSDYDDELNNAFADFQAQGITHLVLDLRYNGGGAVSSAIALGSLISGNPTTDVFSTEQWNPDVQQALSDADPEQLINYFVNSIEGSSSFAALNLSKVHIITTGSSASASELVINALNPYIDVIQVGDNTAGKFQASITLYDSPNFRRAEADPSHRYALQPLVLKSVNSVGFTDYIDGLAPDIEQREDFENLGELGDPSEPLLARCLNDIALNGRIPSSFPRSSVELQELSGSEKMTLLGDQMWTELPE</sequence>
<dbReference type="Pfam" id="PF18294">
    <property type="entry name" value="Pept_S41_N"/>
    <property type="match status" value="1"/>
</dbReference>
<dbReference type="InterPro" id="IPR029045">
    <property type="entry name" value="ClpP/crotonase-like_dom_sf"/>
</dbReference>
<feature type="domain" description="Tail specific protease" evidence="2">
    <location>
        <begin position="191"/>
        <end position="414"/>
    </location>
</feature>
<dbReference type="Gene3D" id="3.30.750.170">
    <property type="match status" value="1"/>
</dbReference>
<reference evidence="3 4" key="1">
    <citation type="submission" date="2016-11" db="EMBL/GenBank/DDBJ databases">
        <title>Trade-off between light-utilization and light-protection in marine flavobacteria.</title>
        <authorList>
            <person name="Kumagai Y."/>
        </authorList>
    </citation>
    <scope>NUCLEOTIDE SEQUENCE [LARGE SCALE GENOMIC DNA]</scope>
    <source>
        <strain evidence="3 4">JCM 13191</strain>
    </source>
</reference>
<organism evidence="3 4">
    <name type="scientific">Nonlabens spongiae</name>
    <dbReference type="NCBI Taxonomy" id="331648"/>
    <lineage>
        <taxon>Bacteria</taxon>
        <taxon>Pseudomonadati</taxon>
        <taxon>Bacteroidota</taxon>
        <taxon>Flavobacteriia</taxon>
        <taxon>Flavobacteriales</taxon>
        <taxon>Flavobacteriaceae</taxon>
        <taxon>Nonlabens</taxon>
    </lineage>
</organism>
<dbReference type="InterPro" id="IPR041613">
    <property type="entry name" value="Pept_S41_N"/>
</dbReference>
<evidence type="ECO:0000313" key="4">
    <source>
        <dbReference type="Proteomes" id="UP000193431"/>
    </source>
</evidence>
<protein>
    <submittedName>
        <fullName evidence="3">Peptidase S41</fullName>
    </submittedName>
</protein>
<dbReference type="AlphaFoldDB" id="A0A1W6MII6"/>
<proteinExistence type="predicted"/>
<evidence type="ECO:0000259" key="2">
    <source>
        <dbReference type="SMART" id="SM00245"/>
    </source>
</evidence>
<keyword evidence="4" id="KW-1185">Reference proteome</keyword>
<dbReference type="GO" id="GO:0007165">
    <property type="term" value="P:signal transduction"/>
    <property type="evidence" value="ECO:0007669"/>
    <property type="project" value="TreeGrafter"/>
</dbReference>
<dbReference type="PANTHER" id="PTHR32060:SF30">
    <property type="entry name" value="CARBOXY-TERMINAL PROCESSING PROTEASE CTPA"/>
    <property type="match status" value="1"/>
</dbReference>
<evidence type="ECO:0000313" key="3">
    <source>
        <dbReference type="EMBL" id="ARN77402.1"/>
    </source>
</evidence>
<dbReference type="Pfam" id="PF03572">
    <property type="entry name" value="Peptidase_S41"/>
    <property type="match status" value="1"/>
</dbReference>
<name>A0A1W6MII6_9FLAO</name>
<feature type="signal peptide" evidence="1">
    <location>
        <begin position="1"/>
        <end position="22"/>
    </location>
</feature>
<keyword evidence="1" id="KW-0732">Signal</keyword>
<dbReference type="SMART" id="SM00245">
    <property type="entry name" value="TSPc"/>
    <property type="match status" value="1"/>
</dbReference>
<dbReference type="GO" id="GO:0006508">
    <property type="term" value="P:proteolysis"/>
    <property type="evidence" value="ECO:0007669"/>
    <property type="project" value="InterPro"/>
</dbReference>
<accession>A0A1W6MII6</accession>
<dbReference type="Gene3D" id="3.90.226.10">
    <property type="entry name" value="2-enoyl-CoA Hydratase, Chain A, domain 1"/>
    <property type="match status" value="1"/>
</dbReference>
<dbReference type="GO" id="GO:0008236">
    <property type="term" value="F:serine-type peptidase activity"/>
    <property type="evidence" value="ECO:0007669"/>
    <property type="project" value="InterPro"/>
</dbReference>
<dbReference type="EMBL" id="CP019344">
    <property type="protein sequence ID" value="ARN77402.1"/>
    <property type="molecule type" value="Genomic_DNA"/>
</dbReference>
<dbReference type="PROSITE" id="PS51257">
    <property type="entry name" value="PROKAR_LIPOPROTEIN"/>
    <property type="match status" value="1"/>
</dbReference>
<feature type="chain" id="PRO_5012913215" evidence="1">
    <location>
        <begin position="23"/>
        <end position="477"/>
    </location>
</feature>
<evidence type="ECO:0000256" key="1">
    <source>
        <dbReference type="SAM" id="SignalP"/>
    </source>
</evidence>
<dbReference type="GO" id="GO:0004175">
    <property type="term" value="F:endopeptidase activity"/>
    <property type="evidence" value="ECO:0007669"/>
    <property type="project" value="TreeGrafter"/>
</dbReference>
<dbReference type="Gene3D" id="2.30.42.10">
    <property type="match status" value="1"/>
</dbReference>
<dbReference type="InterPro" id="IPR036034">
    <property type="entry name" value="PDZ_sf"/>
</dbReference>
<dbReference type="GO" id="GO:0030288">
    <property type="term" value="C:outer membrane-bounded periplasmic space"/>
    <property type="evidence" value="ECO:0007669"/>
    <property type="project" value="TreeGrafter"/>
</dbReference>
<dbReference type="PANTHER" id="PTHR32060">
    <property type="entry name" value="TAIL-SPECIFIC PROTEASE"/>
    <property type="match status" value="1"/>
</dbReference>
<dbReference type="CDD" id="cd07561">
    <property type="entry name" value="Peptidase_S41_CPP_like"/>
    <property type="match status" value="1"/>
</dbReference>
<dbReference type="SUPFAM" id="SSF52096">
    <property type="entry name" value="ClpP/crotonase"/>
    <property type="match status" value="1"/>
</dbReference>